<name>A0A7I7PES3_9MYCO</name>
<dbReference type="AlphaFoldDB" id="A0A7I7PES3"/>
<reference evidence="2 3" key="1">
    <citation type="journal article" date="2019" name="Emerg. Microbes Infect.">
        <title>Comprehensive subspecies identification of 175 nontuberculous mycobacteria species based on 7547 genomic profiles.</title>
        <authorList>
            <person name="Matsumoto Y."/>
            <person name="Kinjo T."/>
            <person name="Motooka D."/>
            <person name="Nabeya D."/>
            <person name="Jung N."/>
            <person name="Uechi K."/>
            <person name="Horii T."/>
            <person name="Iida T."/>
            <person name="Fujita J."/>
            <person name="Nakamura S."/>
        </authorList>
    </citation>
    <scope>NUCLEOTIDE SEQUENCE [LARGE SCALE GENOMIC DNA]</scope>
    <source>
        <strain evidence="2 3">JCM 16367</strain>
    </source>
</reference>
<evidence type="ECO:0000313" key="3">
    <source>
        <dbReference type="Proteomes" id="UP000466894"/>
    </source>
</evidence>
<dbReference type="Proteomes" id="UP000466894">
    <property type="component" value="Chromosome"/>
</dbReference>
<feature type="region of interest" description="Disordered" evidence="1">
    <location>
        <begin position="119"/>
        <end position="147"/>
    </location>
</feature>
<dbReference type="EMBL" id="AP022583">
    <property type="protein sequence ID" value="BBY07118.1"/>
    <property type="molecule type" value="Genomic_DNA"/>
</dbReference>
<dbReference type="KEGG" id="mnv:MNVI_24360"/>
<gene>
    <name evidence="2" type="ORF">MNVI_24360</name>
</gene>
<protein>
    <submittedName>
        <fullName evidence="2">Uncharacterized protein</fullName>
    </submittedName>
</protein>
<organism evidence="2 3">
    <name type="scientific">Mycobacterium noviomagense</name>
    <dbReference type="NCBI Taxonomy" id="459858"/>
    <lineage>
        <taxon>Bacteria</taxon>
        <taxon>Bacillati</taxon>
        <taxon>Actinomycetota</taxon>
        <taxon>Actinomycetes</taxon>
        <taxon>Mycobacteriales</taxon>
        <taxon>Mycobacteriaceae</taxon>
        <taxon>Mycobacterium</taxon>
    </lineage>
</organism>
<evidence type="ECO:0000313" key="2">
    <source>
        <dbReference type="EMBL" id="BBY07118.1"/>
    </source>
</evidence>
<accession>A0A7I7PES3</accession>
<proteinExistence type="predicted"/>
<evidence type="ECO:0000256" key="1">
    <source>
        <dbReference type="SAM" id="MobiDB-lite"/>
    </source>
</evidence>
<sequence length="147" mass="15340">MTAWSVYGKISDMASSKGVRQSDNKSAAQSAVETAQAVASGTMRIPRASVQIAAQLPDLLENLAVATERLNATIDRAERYMALADPMVRTMDRLLPQLEALVAAGNDVSKAMSSIPGASVLSRLVGEPSPGEGGGDDPNEAGQRAKD</sequence>